<reference evidence="2 3" key="1">
    <citation type="submission" date="2018-11" db="EMBL/GenBank/DDBJ databases">
        <authorList>
            <consortium name="Pathogen Informatics"/>
        </authorList>
    </citation>
    <scope>NUCLEOTIDE SEQUENCE [LARGE SCALE GENOMIC DNA]</scope>
    <source>
        <strain evidence="2 3">Zambia</strain>
    </source>
</reference>
<gene>
    <name evidence="2" type="ORF">SMRZ_LOCUS22991</name>
</gene>
<evidence type="ECO:0000313" key="2">
    <source>
        <dbReference type="EMBL" id="VDP45436.1"/>
    </source>
</evidence>
<name>A0A183N3W6_9TREM</name>
<dbReference type="EMBL" id="UZAI01019453">
    <property type="protein sequence ID" value="VDP45436.1"/>
    <property type="molecule type" value="Genomic_DNA"/>
</dbReference>
<feature type="region of interest" description="Disordered" evidence="1">
    <location>
        <begin position="67"/>
        <end position="87"/>
    </location>
</feature>
<protein>
    <submittedName>
        <fullName evidence="2">Uncharacterized protein</fullName>
    </submittedName>
</protein>
<feature type="compositionally biased region" description="Basic and acidic residues" evidence="1">
    <location>
        <begin position="68"/>
        <end position="81"/>
    </location>
</feature>
<organism evidence="2 3">
    <name type="scientific">Schistosoma margrebowiei</name>
    <dbReference type="NCBI Taxonomy" id="48269"/>
    <lineage>
        <taxon>Eukaryota</taxon>
        <taxon>Metazoa</taxon>
        <taxon>Spiralia</taxon>
        <taxon>Lophotrochozoa</taxon>
        <taxon>Platyhelminthes</taxon>
        <taxon>Trematoda</taxon>
        <taxon>Digenea</taxon>
        <taxon>Strigeidida</taxon>
        <taxon>Schistosomatoidea</taxon>
        <taxon>Schistosomatidae</taxon>
        <taxon>Schistosoma</taxon>
    </lineage>
</organism>
<accession>A0A183N3W6</accession>
<keyword evidence="3" id="KW-1185">Reference proteome</keyword>
<proteinExistence type="predicted"/>
<dbReference type="Proteomes" id="UP000277204">
    <property type="component" value="Unassembled WGS sequence"/>
</dbReference>
<sequence length="138" mass="16052">MEDVRTKRGADIALNLYLLGVIKMKLKPKRQWTIGETALQRFNRLSSTYPLNEFNITLNNKFQALQDPPKEEEATMEDSRNGIKQAPTSACQEVLCHKRRHHKEWISMEILNKIREGKKKMAINNSRTRTEKGKTQAK</sequence>
<feature type="region of interest" description="Disordered" evidence="1">
    <location>
        <begin position="117"/>
        <end position="138"/>
    </location>
</feature>
<evidence type="ECO:0000256" key="1">
    <source>
        <dbReference type="SAM" id="MobiDB-lite"/>
    </source>
</evidence>
<feature type="compositionally biased region" description="Basic and acidic residues" evidence="1">
    <location>
        <begin position="128"/>
        <end position="138"/>
    </location>
</feature>
<dbReference type="AlphaFoldDB" id="A0A183N3W6"/>
<evidence type="ECO:0000313" key="3">
    <source>
        <dbReference type="Proteomes" id="UP000277204"/>
    </source>
</evidence>
<dbReference type="STRING" id="48269.A0A183N3W6"/>